<evidence type="ECO:0000313" key="2">
    <source>
        <dbReference type="Proteomes" id="UP000029096"/>
    </source>
</evidence>
<name>A0A086ZG71_9BIFI</name>
<dbReference type="Proteomes" id="UP000029096">
    <property type="component" value="Unassembled WGS sequence"/>
</dbReference>
<dbReference type="EMBL" id="JGYP01000002">
    <property type="protein sequence ID" value="KFI45521.1"/>
    <property type="molecule type" value="Genomic_DNA"/>
</dbReference>
<keyword evidence="2" id="KW-1185">Reference proteome</keyword>
<dbReference type="eggNOG" id="ENOG50330FU">
    <property type="taxonomic scope" value="Bacteria"/>
</dbReference>
<comment type="caution">
    <text evidence="1">The sequence shown here is derived from an EMBL/GenBank/DDBJ whole genome shotgun (WGS) entry which is preliminary data.</text>
</comment>
<gene>
    <name evidence="1" type="ORF">BBOH_1068</name>
</gene>
<protein>
    <submittedName>
        <fullName evidence="1">Uncharacterized protein</fullName>
    </submittedName>
</protein>
<accession>A0A086ZG71</accession>
<dbReference type="AlphaFoldDB" id="A0A086ZG71"/>
<sequence length="450" mass="47445">MVFEAKKSELSDIVAVLSKATDAFSGQVDSVQEHGRQALLMNGGDWVRSEEERLVRLQTGLTALHDGLDGLHDSCESASSDLAALSQKRDDVLSAAGTTASDSDRVYCDTGADCGRCLSSVLDSFGALAKARKIAADGVAGLGNGPEQSVMRQNLNMLSTQISFERLAADSLSDSWDTYRAAIQQFDDEYSAKFAGPLLDKTMMDSASAKTFDSVLKGVNLPKDMKKGIDDDKKILKDLIMSMDLAEMADDNPGLGDRLLKSAKQFAKGRGWQLSKNDAETILDNLLASRQKSAEATFSRRFVEKLKSGSGTTWKQIGEMVHEEASTGAVVGEVKGMAKGLGEIGTALQVFSVGSDAYGAYHLTAGNAGDKWASVVTEVSADVVDIGVNYAASAAIGAAVGGPLGAVVGVVGGMAVGSIVSWVHGTDSYKNAKNAVRNQFGKWFGGKNRG</sequence>
<organism evidence="1 2">
    <name type="scientific">Bifidobacterium bohemicum DSM 22767</name>
    <dbReference type="NCBI Taxonomy" id="1437606"/>
    <lineage>
        <taxon>Bacteria</taxon>
        <taxon>Bacillati</taxon>
        <taxon>Actinomycetota</taxon>
        <taxon>Actinomycetes</taxon>
        <taxon>Bifidobacteriales</taxon>
        <taxon>Bifidobacteriaceae</taxon>
        <taxon>Bifidobacterium</taxon>
    </lineage>
</organism>
<reference evidence="1 2" key="1">
    <citation type="submission" date="2014-03" db="EMBL/GenBank/DDBJ databases">
        <title>Genomics of Bifidobacteria.</title>
        <authorList>
            <person name="Ventura M."/>
            <person name="Milani C."/>
            <person name="Lugli G.A."/>
        </authorList>
    </citation>
    <scope>NUCLEOTIDE SEQUENCE [LARGE SCALE GENOMIC DNA]</scope>
    <source>
        <strain evidence="1 2">DSM 22767</strain>
    </source>
</reference>
<evidence type="ECO:0000313" key="1">
    <source>
        <dbReference type="EMBL" id="KFI45521.1"/>
    </source>
</evidence>
<dbReference type="RefSeq" id="WP_156097522.1">
    <property type="nucleotide sequence ID" value="NZ_JGYP01000002.1"/>
</dbReference>
<dbReference type="STRING" id="1437606.BBOH_1068"/>
<proteinExistence type="predicted"/>